<dbReference type="SUPFAM" id="SSF47113">
    <property type="entry name" value="Histone-fold"/>
    <property type="match status" value="1"/>
</dbReference>
<accession>A0A6J1NCX3</accession>
<dbReference type="Pfam" id="PF00125">
    <property type="entry name" value="Histone"/>
    <property type="match status" value="1"/>
</dbReference>
<evidence type="ECO:0000259" key="2">
    <source>
        <dbReference type="Pfam" id="PF00125"/>
    </source>
</evidence>
<gene>
    <name evidence="4" type="primary">LOC112049269</name>
</gene>
<dbReference type="InterPro" id="IPR000558">
    <property type="entry name" value="Histone_H2B"/>
</dbReference>
<dbReference type="RefSeq" id="XP_023942858.2">
    <property type="nucleotide sequence ID" value="XM_024087090.2"/>
</dbReference>
<dbReference type="KEGG" id="bany:112049269"/>
<organism evidence="3 4">
    <name type="scientific">Bicyclus anynana</name>
    <name type="common">Squinting bush brown butterfly</name>
    <dbReference type="NCBI Taxonomy" id="110368"/>
    <lineage>
        <taxon>Eukaryota</taxon>
        <taxon>Metazoa</taxon>
        <taxon>Ecdysozoa</taxon>
        <taxon>Arthropoda</taxon>
        <taxon>Hexapoda</taxon>
        <taxon>Insecta</taxon>
        <taxon>Pterygota</taxon>
        <taxon>Neoptera</taxon>
        <taxon>Endopterygota</taxon>
        <taxon>Lepidoptera</taxon>
        <taxon>Glossata</taxon>
        <taxon>Ditrysia</taxon>
        <taxon>Papilionoidea</taxon>
        <taxon>Nymphalidae</taxon>
        <taxon>Satyrinae</taxon>
        <taxon>Satyrini</taxon>
        <taxon>Mycalesina</taxon>
        <taxon>Bicyclus</taxon>
    </lineage>
</organism>
<dbReference type="Proteomes" id="UP001652582">
    <property type="component" value="Chromosome 18"/>
</dbReference>
<name>A0A6J1NCX3_BICAN</name>
<sequence>MAPKVMKKSTKLPMEKPLEKITKTKKNKKKNYSSFSIFLFKLLRKVNAGKNYNLGISRHSMLIMNNFVNDWLEKIAAEAGRLAHYGKKVTLGSAEIESATKLLMSKELADHATAEARVAMAKYMQSQNMISE</sequence>
<comment type="similarity">
    <text evidence="1">Belongs to the histone H2B family.</text>
</comment>
<reference evidence="4" key="1">
    <citation type="submission" date="2025-08" db="UniProtKB">
        <authorList>
            <consortium name="RefSeq"/>
        </authorList>
    </citation>
    <scope>IDENTIFICATION</scope>
</reference>
<dbReference type="SMART" id="SM00427">
    <property type="entry name" value="H2B"/>
    <property type="match status" value="1"/>
</dbReference>
<proteinExistence type="inferred from homology"/>
<dbReference type="OrthoDB" id="1166527at2759"/>
<keyword evidence="3" id="KW-1185">Reference proteome</keyword>
<dbReference type="Gene3D" id="1.10.20.10">
    <property type="entry name" value="Histone, subunit A"/>
    <property type="match status" value="1"/>
</dbReference>
<protein>
    <submittedName>
        <fullName evidence="4">Histone H2B-like</fullName>
    </submittedName>
</protein>
<dbReference type="PANTHER" id="PTHR23428">
    <property type="entry name" value="HISTONE H2B"/>
    <property type="match status" value="1"/>
</dbReference>
<dbReference type="GeneID" id="112049269"/>
<dbReference type="InterPro" id="IPR009072">
    <property type="entry name" value="Histone-fold"/>
</dbReference>
<dbReference type="GO" id="GO:0046982">
    <property type="term" value="F:protein heterodimerization activity"/>
    <property type="evidence" value="ECO:0007669"/>
    <property type="project" value="InterPro"/>
</dbReference>
<evidence type="ECO:0000313" key="4">
    <source>
        <dbReference type="RefSeq" id="XP_023942858.2"/>
    </source>
</evidence>
<evidence type="ECO:0000256" key="1">
    <source>
        <dbReference type="ARBA" id="ARBA00006846"/>
    </source>
</evidence>
<feature type="domain" description="Core Histone H2A/H2B/H3" evidence="2">
    <location>
        <begin position="19"/>
        <end position="102"/>
    </location>
</feature>
<dbReference type="AlphaFoldDB" id="A0A6J1NCX3"/>
<dbReference type="GO" id="GO:0003677">
    <property type="term" value="F:DNA binding"/>
    <property type="evidence" value="ECO:0007669"/>
    <property type="project" value="InterPro"/>
</dbReference>
<dbReference type="CDD" id="cd22910">
    <property type="entry name" value="HFD_H2B"/>
    <property type="match status" value="1"/>
</dbReference>
<dbReference type="InterPro" id="IPR007125">
    <property type="entry name" value="H2A/H2B/H3"/>
</dbReference>
<dbReference type="GO" id="GO:0000786">
    <property type="term" value="C:nucleosome"/>
    <property type="evidence" value="ECO:0007669"/>
    <property type="project" value="InterPro"/>
</dbReference>
<evidence type="ECO:0000313" key="3">
    <source>
        <dbReference type="Proteomes" id="UP001652582"/>
    </source>
</evidence>
<dbReference type="GO" id="GO:0030527">
    <property type="term" value="F:structural constituent of chromatin"/>
    <property type="evidence" value="ECO:0007669"/>
    <property type="project" value="InterPro"/>
</dbReference>